<organism evidence="2 3">
    <name type="scientific">Brevibacillus parabrevis</name>
    <dbReference type="NCBI Taxonomy" id="54914"/>
    <lineage>
        <taxon>Bacteria</taxon>
        <taxon>Bacillati</taxon>
        <taxon>Bacillota</taxon>
        <taxon>Bacilli</taxon>
        <taxon>Bacillales</taxon>
        <taxon>Paenibacillaceae</taxon>
        <taxon>Brevibacillus</taxon>
    </lineage>
</organism>
<keyword evidence="1" id="KW-1133">Transmembrane helix</keyword>
<gene>
    <name evidence="2" type="ORF">BPA01_46510</name>
</gene>
<sequence>MKKKLQHLWFDNKRFFLAACLIFLGGGLIGYFQAPAVETVVQSLMGQLKEIAERIKESGGGVLATFWMIFSNNVLSSLMMMALGLFFAFFPIIGMLANGVLLGFIIAKYSAAGVDPWVIFSAGILPHGIFELPAVLFAAGIGIRLGLLSLRSVGLLFAPHNGERVKNDWYDTLKQFPVAVLTVIVALFIAAVVESSITPLILKATLGEQLQQLNLLK</sequence>
<dbReference type="PANTHER" id="PTHR35337:SF1">
    <property type="entry name" value="SLR1478 PROTEIN"/>
    <property type="match status" value="1"/>
</dbReference>
<dbReference type="RefSeq" id="WP_122966790.1">
    <property type="nucleotide sequence ID" value="NZ_BJMH01000032.1"/>
</dbReference>
<keyword evidence="1" id="KW-0472">Membrane</keyword>
<comment type="caution">
    <text evidence="2">The sequence shown here is derived from an EMBL/GenBank/DDBJ whole genome shotgun (WGS) entry which is preliminary data.</text>
</comment>
<proteinExistence type="predicted"/>
<evidence type="ECO:0000256" key="1">
    <source>
        <dbReference type="SAM" id="Phobius"/>
    </source>
</evidence>
<keyword evidence="1" id="KW-0812">Transmembrane</keyword>
<dbReference type="Proteomes" id="UP000316882">
    <property type="component" value="Unassembled WGS sequence"/>
</dbReference>
<dbReference type="InterPro" id="IPR002798">
    <property type="entry name" value="SpoIIM-like"/>
</dbReference>
<dbReference type="Pfam" id="PF01944">
    <property type="entry name" value="SpoIIM"/>
    <property type="match status" value="1"/>
</dbReference>
<name>A0A4Y3PWL1_BREPA</name>
<feature type="transmembrane region" description="Helical" evidence="1">
    <location>
        <begin position="78"/>
        <end position="105"/>
    </location>
</feature>
<feature type="transmembrane region" description="Helical" evidence="1">
    <location>
        <begin position="176"/>
        <end position="193"/>
    </location>
</feature>
<dbReference type="PANTHER" id="PTHR35337">
    <property type="entry name" value="SLR1478 PROTEIN"/>
    <property type="match status" value="1"/>
</dbReference>
<protein>
    <submittedName>
        <fullName evidence="2">Sporulation protein</fullName>
    </submittedName>
</protein>
<dbReference type="AlphaFoldDB" id="A0A4Y3PWL1"/>
<keyword evidence="3" id="KW-1185">Reference proteome</keyword>
<feature type="transmembrane region" description="Helical" evidence="1">
    <location>
        <begin position="15"/>
        <end position="34"/>
    </location>
</feature>
<evidence type="ECO:0000313" key="2">
    <source>
        <dbReference type="EMBL" id="GEB35071.1"/>
    </source>
</evidence>
<accession>A0A4Y3PWL1</accession>
<reference evidence="2 3" key="1">
    <citation type="submission" date="2019-06" db="EMBL/GenBank/DDBJ databases">
        <title>Whole genome shotgun sequence of Brevibacillus parabrevis NBRC 12334.</title>
        <authorList>
            <person name="Hosoyama A."/>
            <person name="Uohara A."/>
            <person name="Ohji S."/>
            <person name="Ichikawa N."/>
        </authorList>
    </citation>
    <scope>NUCLEOTIDE SEQUENCE [LARGE SCALE GENOMIC DNA]</scope>
    <source>
        <strain evidence="2 3">NBRC 12334</strain>
    </source>
</reference>
<feature type="transmembrane region" description="Helical" evidence="1">
    <location>
        <begin position="117"/>
        <end position="143"/>
    </location>
</feature>
<evidence type="ECO:0000313" key="3">
    <source>
        <dbReference type="Proteomes" id="UP000316882"/>
    </source>
</evidence>
<dbReference type="EMBL" id="BJMH01000032">
    <property type="protein sequence ID" value="GEB35071.1"/>
    <property type="molecule type" value="Genomic_DNA"/>
</dbReference>
<dbReference type="STRING" id="54914.AV540_24420"/>